<dbReference type="InterPro" id="IPR014757">
    <property type="entry name" value="Tscrpt_reg_IclR_C"/>
</dbReference>
<dbReference type="PROSITE" id="PS51078">
    <property type="entry name" value="ICLR_ED"/>
    <property type="match status" value="1"/>
</dbReference>
<keyword evidence="3" id="KW-0804">Transcription</keyword>
<dbReference type="SUPFAM" id="SSF55781">
    <property type="entry name" value="GAF domain-like"/>
    <property type="match status" value="1"/>
</dbReference>
<dbReference type="GO" id="GO:0045892">
    <property type="term" value="P:negative regulation of DNA-templated transcription"/>
    <property type="evidence" value="ECO:0007669"/>
    <property type="project" value="TreeGrafter"/>
</dbReference>
<dbReference type="InterPro" id="IPR050707">
    <property type="entry name" value="HTH_MetabolicPath_Reg"/>
</dbReference>
<dbReference type="InterPro" id="IPR005471">
    <property type="entry name" value="Tscrpt_reg_IclR_N"/>
</dbReference>
<feature type="domain" description="HTH iclR-type" evidence="6">
    <location>
        <begin position="11"/>
        <end position="68"/>
    </location>
</feature>
<proteinExistence type="predicted"/>
<evidence type="ECO:0000256" key="3">
    <source>
        <dbReference type="ARBA" id="ARBA00023163"/>
    </source>
</evidence>
<dbReference type="InterPro" id="IPR036390">
    <property type="entry name" value="WH_DNA-bd_sf"/>
</dbReference>
<dbReference type="Pfam" id="PF01614">
    <property type="entry name" value="IclR_C"/>
    <property type="match status" value="1"/>
</dbReference>
<evidence type="ECO:0000256" key="1">
    <source>
        <dbReference type="ARBA" id="ARBA00023015"/>
    </source>
</evidence>
<organism evidence="8 9">
    <name type="scientific">Pseudomonas syringae pv. aceris</name>
    <dbReference type="NCBI Taxonomy" id="199198"/>
    <lineage>
        <taxon>Bacteria</taxon>
        <taxon>Pseudomonadati</taxon>
        <taxon>Pseudomonadota</taxon>
        <taxon>Gammaproteobacteria</taxon>
        <taxon>Pseudomonadales</taxon>
        <taxon>Pseudomonadaceae</taxon>
        <taxon>Pseudomonas</taxon>
        <taxon>Pseudomonas syringae</taxon>
    </lineage>
</organism>
<protein>
    <recommendedName>
        <fullName evidence="4">HTH-type transcriptional repressor AllR</fullName>
    </recommendedName>
    <alternativeName>
        <fullName evidence="5">Negative regulator of allantoin and glyoxylate utilization operons</fullName>
    </alternativeName>
</protein>
<dbReference type="Pfam" id="PF09339">
    <property type="entry name" value="HTH_IclR"/>
    <property type="match status" value="1"/>
</dbReference>
<accession>A0A0L8IPY0</accession>
<comment type="caution">
    <text evidence="8">The sequence shown here is derived from an EMBL/GenBank/DDBJ whole genome shotgun (WGS) entry which is preliminary data.</text>
</comment>
<dbReference type="EMBL" id="LJPM01000589">
    <property type="protein sequence ID" value="KPW09192.1"/>
    <property type="molecule type" value="Genomic_DNA"/>
</dbReference>
<dbReference type="PATRIC" id="fig|199198.4.peg.2383"/>
<sequence length="261" mass="28728">MTDAAQSRNKSSSITRALEIIEMVVSADHALSPADIGAALGIPKPSVHRLLQQIQAEGYLQTNMRGGIVPAQRLHNIAMGVIHASRHKAQRQAILRQLCSTLDETCGIAMPDGVDMVYYDRVQSSWPLQLYLPVGAHVPMWCTSSGKLYLSSFTKARREQIIDHLPLTRMARNTITRPVELERELTATRQRGLSVDNEEFVDGMVGCAVGIKDPGGRLVACLYTHAPTIRRSLESLLEFEPALREAAHQLGALLEDPDEGD</sequence>
<dbReference type="PROSITE" id="PS51077">
    <property type="entry name" value="HTH_ICLR"/>
    <property type="match status" value="1"/>
</dbReference>
<dbReference type="SMART" id="SM00346">
    <property type="entry name" value="HTH_ICLR"/>
    <property type="match status" value="1"/>
</dbReference>
<feature type="domain" description="IclR-ED" evidence="7">
    <location>
        <begin position="73"/>
        <end position="256"/>
    </location>
</feature>
<dbReference type="RefSeq" id="WP_004407732.1">
    <property type="nucleotide sequence ID" value="NZ_LGAR01000114.1"/>
</dbReference>
<evidence type="ECO:0000313" key="8">
    <source>
        <dbReference type="EMBL" id="KPW09192.1"/>
    </source>
</evidence>
<evidence type="ECO:0000256" key="4">
    <source>
        <dbReference type="ARBA" id="ARBA00040379"/>
    </source>
</evidence>
<dbReference type="GO" id="GO:0003700">
    <property type="term" value="F:DNA-binding transcription factor activity"/>
    <property type="evidence" value="ECO:0007669"/>
    <property type="project" value="TreeGrafter"/>
</dbReference>
<evidence type="ECO:0000256" key="2">
    <source>
        <dbReference type="ARBA" id="ARBA00023125"/>
    </source>
</evidence>
<dbReference type="Gene3D" id="1.10.10.10">
    <property type="entry name" value="Winged helix-like DNA-binding domain superfamily/Winged helix DNA-binding domain"/>
    <property type="match status" value="1"/>
</dbReference>
<evidence type="ECO:0000256" key="5">
    <source>
        <dbReference type="ARBA" id="ARBA00042627"/>
    </source>
</evidence>
<dbReference type="GO" id="GO:0003677">
    <property type="term" value="F:DNA binding"/>
    <property type="evidence" value="ECO:0007669"/>
    <property type="project" value="UniProtKB-KW"/>
</dbReference>
<dbReference type="PANTHER" id="PTHR30136">
    <property type="entry name" value="HELIX-TURN-HELIX TRANSCRIPTIONAL REGULATOR, ICLR FAMILY"/>
    <property type="match status" value="1"/>
</dbReference>
<dbReference type="InterPro" id="IPR029016">
    <property type="entry name" value="GAF-like_dom_sf"/>
</dbReference>
<dbReference type="Proteomes" id="UP000050297">
    <property type="component" value="Unassembled WGS sequence"/>
</dbReference>
<evidence type="ECO:0000259" key="7">
    <source>
        <dbReference type="PROSITE" id="PS51078"/>
    </source>
</evidence>
<dbReference type="PANTHER" id="PTHR30136:SF24">
    <property type="entry name" value="HTH-TYPE TRANSCRIPTIONAL REPRESSOR ALLR"/>
    <property type="match status" value="1"/>
</dbReference>
<gene>
    <name evidence="8" type="ORF">ALO91_03410</name>
</gene>
<name>A0A0L8IPY0_PSESX</name>
<keyword evidence="1" id="KW-0805">Transcription regulation</keyword>
<evidence type="ECO:0000313" key="9">
    <source>
        <dbReference type="Proteomes" id="UP000050297"/>
    </source>
</evidence>
<keyword evidence="2" id="KW-0238">DNA-binding</keyword>
<dbReference type="AlphaFoldDB" id="A0A0L8IPY0"/>
<dbReference type="Gene3D" id="3.30.450.40">
    <property type="match status" value="1"/>
</dbReference>
<evidence type="ECO:0000259" key="6">
    <source>
        <dbReference type="PROSITE" id="PS51077"/>
    </source>
</evidence>
<dbReference type="SUPFAM" id="SSF46785">
    <property type="entry name" value="Winged helix' DNA-binding domain"/>
    <property type="match status" value="1"/>
</dbReference>
<reference evidence="8 9" key="1">
    <citation type="submission" date="2015-09" db="EMBL/GenBank/DDBJ databases">
        <title>Genome announcement of multiple Pseudomonas syringae strains.</title>
        <authorList>
            <person name="Thakur S."/>
            <person name="Wang P.W."/>
            <person name="Gong Y."/>
            <person name="Weir B.S."/>
            <person name="Guttman D.S."/>
        </authorList>
    </citation>
    <scope>NUCLEOTIDE SEQUENCE [LARGE SCALE GENOMIC DNA]</scope>
    <source>
        <strain evidence="8 9">ICMP2802</strain>
    </source>
</reference>
<dbReference type="InterPro" id="IPR036388">
    <property type="entry name" value="WH-like_DNA-bd_sf"/>
</dbReference>